<accession>A0A4S4KCK0</accession>
<dbReference type="CDD" id="cd07730">
    <property type="entry name" value="metallo-hydrolase-like_MBL-fold"/>
    <property type="match status" value="1"/>
</dbReference>
<gene>
    <name evidence="7" type="ORF">EW026_g5972</name>
</gene>
<comment type="cofactor">
    <cofactor evidence="1">
        <name>Zn(2+)</name>
        <dbReference type="ChEBI" id="CHEBI:29105"/>
    </cofactor>
</comment>
<evidence type="ECO:0000256" key="2">
    <source>
        <dbReference type="ARBA" id="ARBA00007749"/>
    </source>
</evidence>
<dbReference type="Pfam" id="PF00753">
    <property type="entry name" value="Lactamase_B"/>
    <property type="match status" value="1"/>
</dbReference>
<dbReference type="SUPFAM" id="SSF56281">
    <property type="entry name" value="Metallo-hydrolase/oxidoreductase"/>
    <property type="match status" value="1"/>
</dbReference>
<reference evidence="7 8" key="1">
    <citation type="submission" date="2019-02" db="EMBL/GenBank/DDBJ databases">
        <title>Genome sequencing of the rare red list fungi Phlebia centrifuga.</title>
        <authorList>
            <person name="Buettner E."/>
            <person name="Kellner H."/>
        </authorList>
    </citation>
    <scope>NUCLEOTIDE SEQUENCE [LARGE SCALE GENOMIC DNA]</scope>
    <source>
        <strain evidence="7 8">DSM 108282</strain>
    </source>
</reference>
<proteinExistence type="inferred from homology"/>
<comment type="similarity">
    <text evidence="2">Belongs to the metallo-beta-lactamase superfamily.</text>
</comment>
<keyword evidence="3" id="KW-0479">Metal-binding</keyword>
<dbReference type="PANTHER" id="PTHR42978">
    <property type="entry name" value="QUORUM-QUENCHING LACTONASE YTNP-RELATED-RELATED"/>
    <property type="match status" value="1"/>
</dbReference>
<dbReference type="PANTHER" id="PTHR42978:SF2">
    <property type="entry name" value="102 KBASES UNSTABLE REGION: FROM 1 TO 119443"/>
    <property type="match status" value="1"/>
</dbReference>
<dbReference type="Proteomes" id="UP000309038">
    <property type="component" value="Unassembled WGS sequence"/>
</dbReference>
<keyword evidence="8" id="KW-1185">Reference proteome</keyword>
<feature type="domain" description="Metallo-beta-lactamase" evidence="6">
    <location>
        <begin position="44"/>
        <end position="272"/>
    </location>
</feature>
<dbReference type="GO" id="GO:0016787">
    <property type="term" value="F:hydrolase activity"/>
    <property type="evidence" value="ECO:0007669"/>
    <property type="project" value="UniProtKB-KW"/>
</dbReference>
<evidence type="ECO:0000313" key="7">
    <source>
        <dbReference type="EMBL" id="THG95746.1"/>
    </source>
</evidence>
<dbReference type="InterPro" id="IPR001279">
    <property type="entry name" value="Metallo-B-lactamas"/>
</dbReference>
<dbReference type="InterPro" id="IPR051013">
    <property type="entry name" value="MBL_superfamily_lactonases"/>
</dbReference>
<keyword evidence="4" id="KW-0378">Hydrolase</keyword>
<evidence type="ECO:0000259" key="6">
    <source>
        <dbReference type="SMART" id="SM00849"/>
    </source>
</evidence>
<dbReference type="GO" id="GO:0046872">
    <property type="term" value="F:metal ion binding"/>
    <property type="evidence" value="ECO:0007669"/>
    <property type="project" value="UniProtKB-KW"/>
</dbReference>
<evidence type="ECO:0000256" key="3">
    <source>
        <dbReference type="ARBA" id="ARBA00022723"/>
    </source>
</evidence>
<keyword evidence="5" id="KW-0862">Zinc</keyword>
<organism evidence="7 8">
    <name type="scientific">Hermanssonia centrifuga</name>
    <dbReference type="NCBI Taxonomy" id="98765"/>
    <lineage>
        <taxon>Eukaryota</taxon>
        <taxon>Fungi</taxon>
        <taxon>Dikarya</taxon>
        <taxon>Basidiomycota</taxon>
        <taxon>Agaricomycotina</taxon>
        <taxon>Agaricomycetes</taxon>
        <taxon>Polyporales</taxon>
        <taxon>Meruliaceae</taxon>
        <taxon>Hermanssonia</taxon>
    </lineage>
</organism>
<evidence type="ECO:0000313" key="8">
    <source>
        <dbReference type="Proteomes" id="UP000309038"/>
    </source>
</evidence>
<dbReference type="InterPro" id="IPR036866">
    <property type="entry name" value="RibonucZ/Hydroxyglut_hydro"/>
</dbReference>
<dbReference type="Gene3D" id="3.60.15.10">
    <property type="entry name" value="Ribonuclease Z/Hydroxyacylglutathione hydrolase-like"/>
    <property type="match status" value="1"/>
</dbReference>
<comment type="caution">
    <text evidence="7">The sequence shown here is derived from an EMBL/GenBank/DDBJ whole genome shotgun (WGS) entry which is preliminary data.</text>
</comment>
<name>A0A4S4KCK0_9APHY</name>
<dbReference type="AlphaFoldDB" id="A0A4S4KCK0"/>
<sequence length="294" mass="32217">MSFPPPSADQAYFHISALEGGFIEDMPLAIFIHSAKPDEKASMPSIAFLLRNSRTEETLVFDLGIPKDVKNTPPAVQKAVAAAGAKCTVPQDVRQSLLKGGLDPAKVNHVVLSHVHFDHVGDPTFFTGATFIAHTETRDLLQNGYPKNPDSQYPSDLYPVERTIYIEADDPKWQPLGPFPKAYDYFGDGSAYIVDAPGHMPGHINLLARTSANGGWAYLAGDSAHDWRLITGEEKVGTLLGCAHECKEDAEEHIARLSEIEKDEKVRVLLAHGGPWYEASKGVKGFWPETIESL</sequence>
<protein>
    <recommendedName>
        <fullName evidence="6">Metallo-beta-lactamase domain-containing protein</fullName>
    </recommendedName>
</protein>
<evidence type="ECO:0000256" key="5">
    <source>
        <dbReference type="ARBA" id="ARBA00022833"/>
    </source>
</evidence>
<dbReference type="EMBL" id="SGPJ01000292">
    <property type="protein sequence ID" value="THG95746.1"/>
    <property type="molecule type" value="Genomic_DNA"/>
</dbReference>
<evidence type="ECO:0000256" key="1">
    <source>
        <dbReference type="ARBA" id="ARBA00001947"/>
    </source>
</evidence>
<evidence type="ECO:0000256" key="4">
    <source>
        <dbReference type="ARBA" id="ARBA00022801"/>
    </source>
</evidence>
<dbReference type="SMART" id="SM00849">
    <property type="entry name" value="Lactamase_B"/>
    <property type="match status" value="1"/>
</dbReference>